<evidence type="ECO:0000256" key="1">
    <source>
        <dbReference type="SAM" id="MobiDB-lite"/>
    </source>
</evidence>
<feature type="compositionally biased region" description="Low complexity" evidence="1">
    <location>
        <begin position="137"/>
        <end position="153"/>
    </location>
</feature>
<evidence type="ECO:0000313" key="2">
    <source>
        <dbReference type="EMBL" id="MFC0850254.1"/>
    </source>
</evidence>
<name>A0ABV6TWR2_9ACTN</name>
<protein>
    <recommendedName>
        <fullName evidence="4">Luciferase-like domain-containing protein</fullName>
    </recommendedName>
</protein>
<dbReference type="Proteomes" id="UP001589887">
    <property type="component" value="Unassembled WGS sequence"/>
</dbReference>
<keyword evidence="3" id="KW-1185">Reference proteome</keyword>
<reference evidence="2 3" key="1">
    <citation type="submission" date="2024-09" db="EMBL/GenBank/DDBJ databases">
        <authorList>
            <person name="Sun Q."/>
            <person name="Mori K."/>
        </authorList>
    </citation>
    <scope>NUCLEOTIDE SEQUENCE [LARGE SCALE GENOMIC DNA]</scope>
    <source>
        <strain evidence="2 3">JCM 4557</strain>
    </source>
</reference>
<dbReference type="RefSeq" id="WP_394324489.1">
    <property type="nucleotide sequence ID" value="NZ_JBHMQV010000011.1"/>
</dbReference>
<organism evidence="2 3">
    <name type="scientific">Streptomyces noboritoensis</name>
    <dbReference type="NCBI Taxonomy" id="67337"/>
    <lineage>
        <taxon>Bacteria</taxon>
        <taxon>Bacillati</taxon>
        <taxon>Actinomycetota</taxon>
        <taxon>Actinomycetes</taxon>
        <taxon>Kitasatosporales</taxon>
        <taxon>Streptomycetaceae</taxon>
        <taxon>Streptomyces</taxon>
    </lineage>
</organism>
<accession>A0ABV6TWR2</accession>
<sequence length="153" mass="16471">MRSRTLATGTFRARPSSTTTAYPTPSIAEYARGSGVDGFLVASSTPARRRQDALLGRLPGRRRRHHRRLRQGDFTAFTKNGGTPILSFGGASNAPLETSETDIAGIVAQYQGVIDNYQTKHLDFAFEGAILGDDAARTGTRPPSASSSRTTRD</sequence>
<feature type="region of interest" description="Disordered" evidence="1">
    <location>
        <begin position="1"/>
        <end position="22"/>
    </location>
</feature>
<dbReference type="EMBL" id="JBHMQV010000011">
    <property type="protein sequence ID" value="MFC0850254.1"/>
    <property type="molecule type" value="Genomic_DNA"/>
</dbReference>
<evidence type="ECO:0000313" key="3">
    <source>
        <dbReference type="Proteomes" id="UP001589887"/>
    </source>
</evidence>
<evidence type="ECO:0008006" key="4">
    <source>
        <dbReference type="Google" id="ProtNLM"/>
    </source>
</evidence>
<feature type="region of interest" description="Disordered" evidence="1">
    <location>
        <begin position="133"/>
        <end position="153"/>
    </location>
</feature>
<gene>
    <name evidence="2" type="ORF">ACFH04_42095</name>
</gene>
<proteinExistence type="predicted"/>
<dbReference type="Gene3D" id="3.20.20.80">
    <property type="entry name" value="Glycosidases"/>
    <property type="match status" value="1"/>
</dbReference>
<comment type="caution">
    <text evidence="2">The sequence shown here is derived from an EMBL/GenBank/DDBJ whole genome shotgun (WGS) entry which is preliminary data.</text>
</comment>